<evidence type="ECO:0000259" key="2">
    <source>
        <dbReference type="Pfam" id="PF00850"/>
    </source>
</evidence>
<accession>A0ABV7ETP8</accession>
<dbReference type="Proteomes" id="UP001595462">
    <property type="component" value="Unassembled WGS sequence"/>
</dbReference>
<name>A0ABV7ETP8_9GAMM</name>
<comment type="similarity">
    <text evidence="1">Belongs to the histone deacetylase family.</text>
</comment>
<evidence type="ECO:0000313" key="4">
    <source>
        <dbReference type="Proteomes" id="UP001595462"/>
    </source>
</evidence>
<gene>
    <name evidence="3" type="ORF">ACFOSU_19535</name>
</gene>
<comment type="caution">
    <text evidence="3">The sequence shown here is derived from an EMBL/GenBank/DDBJ whole genome shotgun (WGS) entry which is preliminary data.</text>
</comment>
<dbReference type="PANTHER" id="PTHR10625">
    <property type="entry name" value="HISTONE DEACETYLASE HDAC1-RELATED"/>
    <property type="match status" value="1"/>
</dbReference>
<dbReference type="EMBL" id="JBHRSS010000010">
    <property type="protein sequence ID" value="MFC3106069.1"/>
    <property type="molecule type" value="Genomic_DNA"/>
</dbReference>
<protein>
    <submittedName>
        <fullName evidence="3">Histone deacetylase</fullName>
    </submittedName>
</protein>
<dbReference type="PRINTS" id="PR01270">
    <property type="entry name" value="HDASUPER"/>
</dbReference>
<organism evidence="3 4">
    <name type="scientific">Salinisphaera aquimarina</name>
    <dbReference type="NCBI Taxonomy" id="2094031"/>
    <lineage>
        <taxon>Bacteria</taxon>
        <taxon>Pseudomonadati</taxon>
        <taxon>Pseudomonadota</taxon>
        <taxon>Gammaproteobacteria</taxon>
        <taxon>Salinisphaerales</taxon>
        <taxon>Salinisphaeraceae</taxon>
        <taxon>Salinisphaera</taxon>
    </lineage>
</organism>
<sequence length="370" mass="39918">MIGDRDVLVIYDERVLLHRPEAEEAFLPGRMEKRIRGILDGLGLGVDTKWSYPEHPGRVTAVNDLLLAEPVPGVRMTSGQPATREQLARVHTTSYLESLYELEGKQAWLDVDTTAISAGSLDAAEVAAGSAIAAVDAVFDGSAQSAFVISRPPGHHANAVRARGFCLFNNIAVAAAHAQFQWDVERVLIIDWDAHHGNGTQDIFAADPSVLFFDTHRAAPFYPGTGDMEEIGDGLGEGTTVNVPLPEDAGDLAMVAAFENILVPAAEWFKPELILVSAGMDAHRSELCLQLSYDGYSALTGIVQRLADQHCNGRLIMALEGGYNPDTLAKCTRRVLEVMAGGEPAVPREAGMEEVAEIAEFHQSAFADME</sequence>
<keyword evidence="4" id="KW-1185">Reference proteome</keyword>
<dbReference type="SUPFAM" id="SSF52768">
    <property type="entry name" value="Arginase/deacetylase"/>
    <property type="match status" value="1"/>
</dbReference>
<dbReference type="CDD" id="cd09992">
    <property type="entry name" value="HDAC_classII"/>
    <property type="match status" value="1"/>
</dbReference>
<dbReference type="PANTHER" id="PTHR10625:SF11">
    <property type="entry name" value="HISTONE DEACETYLASE 14, CHLOROPLASTIC"/>
    <property type="match status" value="1"/>
</dbReference>
<evidence type="ECO:0000313" key="3">
    <source>
        <dbReference type="EMBL" id="MFC3106069.1"/>
    </source>
</evidence>
<dbReference type="InterPro" id="IPR023696">
    <property type="entry name" value="Ureohydrolase_dom_sf"/>
</dbReference>
<evidence type="ECO:0000256" key="1">
    <source>
        <dbReference type="ARBA" id="ARBA00005947"/>
    </source>
</evidence>
<reference evidence="4" key="1">
    <citation type="journal article" date="2019" name="Int. J. Syst. Evol. Microbiol.">
        <title>The Global Catalogue of Microorganisms (GCM) 10K type strain sequencing project: providing services to taxonomists for standard genome sequencing and annotation.</title>
        <authorList>
            <consortium name="The Broad Institute Genomics Platform"/>
            <consortium name="The Broad Institute Genome Sequencing Center for Infectious Disease"/>
            <person name="Wu L."/>
            <person name="Ma J."/>
        </authorList>
    </citation>
    <scope>NUCLEOTIDE SEQUENCE [LARGE SCALE GENOMIC DNA]</scope>
    <source>
        <strain evidence="4">KCTC 52640</strain>
    </source>
</reference>
<dbReference type="Pfam" id="PF00850">
    <property type="entry name" value="Hist_deacetyl"/>
    <property type="match status" value="1"/>
</dbReference>
<dbReference type="InterPro" id="IPR023801">
    <property type="entry name" value="His_deacetylse_dom"/>
</dbReference>
<proteinExistence type="inferred from homology"/>
<dbReference type="InterPro" id="IPR000286">
    <property type="entry name" value="HDACs"/>
</dbReference>
<dbReference type="RefSeq" id="WP_380691649.1">
    <property type="nucleotide sequence ID" value="NZ_JBHRSS010000010.1"/>
</dbReference>
<dbReference type="Gene3D" id="3.40.800.20">
    <property type="entry name" value="Histone deacetylase domain"/>
    <property type="match status" value="1"/>
</dbReference>
<feature type="domain" description="Histone deacetylase" evidence="2">
    <location>
        <begin position="53"/>
        <end position="338"/>
    </location>
</feature>
<dbReference type="InterPro" id="IPR037138">
    <property type="entry name" value="His_deacetylse_dom_sf"/>
</dbReference>